<keyword evidence="2" id="KW-0812">Transmembrane</keyword>
<feature type="compositionally biased region" description="Basic and acidic residues" evidence="1">
    <location>
        <begin position="268"/>
        <end position="279"/>
    </location>
</feature>
<dbReference type="Proteomes" id="UP000244855">
    <property type="component" value="Unassembled WGS sequence"/>
</dbReference>
<dbReference type="OrthoDB" id="3935400at2759"/>
<sequence>MLARDAPWLEAHQSKKEEEDVSSILSEDSSLGSPGFHRTSTSQPASTMSFPTSAISPGPPGPGIPVSMPFSPWSSKFLQSKPTESTQWPPKTTLKTSTSTPTSNQAYSDLNSTPITDASTASSTPPSSYSPGDSADHRPKWPKKQGDHTPIYAAAGIISVVTVASIVLFLFFCMRKRKRQALAATVAGAQMKERENARTNNVQAYMAVPPPPLTREPSYTAPPRGSPPPLDVPRTPPPVILGPILGGPNSNYFTGIDTSDMVSVTSNEQHHSAGHDDRTGLSNPFADSNSLNEEPPPPYRPRSAAFASSRGSSLRASSDSMAPISSSSSLSHGRGGTGTMRSPFDDSHHVHEDSDSVSTISDHGPNYSIARRMSAVSDLSPVDRVPAL</sequence>
<feature type="region of interest" description="Disordered" evidence="1">
    <location>
        <begin position="265"/>
        <end position="365"/>
    </location>
</feature>
<feature type="compositionally biased region" description="Basic and acidic residues" evidence="1">
    <location>
        <begin position="134"/>
        <end position="145"/>
    </location>
</feature>
<evidence type="ECO:0000313" key="4">
    <source>
        <dbReference type="Proteomes" id="UP000244855"/>
    </source>
</evidence>
<feature type="compositionally biased region" description="Polar residues" evidence="1">
    <location>
        <begin position="72"/>
        <end position="88"/>
    </location>
</feature>
<feature type="compositionally biased region" description="Polar residues" evidence="1">
    <location>
        <begin position="280"/>
        <end position="292"/>
    </location>
</feature>
<name>A0A2V1DH08_9PLEO</name>
<evidence type="ECO:0000256" key="1">
    <source>
        <dbReference type="SAM" id="MobiDB-lite"/>
    </source>
</evidence>
<feature type="region of interest" description="Disordered" evidence="1">
    <location>
        <begin position="210"/>
        <end position="236"/>
    </location>
</feature>
<feature type="compositionally biased region" description="Pro residues" evidence="1">
    <location>
        <begin position="224"/>
        <end position="236"/>
    </location>
</feature>
<feature type="compositionally biased region" description="Polar residues" evidence="1">
    <location>
        <begin position="38"/>
        <end position="55"/>
    </location>
</feature>
<reference evidence="3 4" key="1">
    <citation type="journal article" date="2018" name="Sci. Rep.">
        <title>Comparative genomics provides insights into the lifestyle and reveals functional heterogeneity of dark septate endophytic fungi.</title>
        <authorList>
            <person name="Knapp D.G."/>
            <person name="Nemeth J.B."/>
            <person name="Barry K."/>
            <person name="Hainaut M."/>
            <person name="Henrissat B."/>
            <person name="Johnson J."/>
            <person name="Kuo A."/>
            <person name="Lim J.H.P."/>
            <person name="Lipzen A."/>
            <person name="Nolan M."/>
            <person name="Ohm R.A."/>
            <person name="Tamas L."/>
            <person name="Grigoriev I.V."/>
            <person name="Spatafora J.W."/>
            <person name="Nagy L.G."/>
            <person name="Kovacs G.M."/>
        </authorList>
    </citation>
    <scope>NUCLEOTIDE SEQUENCE [LARGE SCALE GENOMIC DNA]</scope>
    <source>
        <strain evidence="3 4">DSE2036</strain>
    </source>
</reference>
<protein>
    <submittedName>
        <fullName evidence="3">Uncharacterized protein</fullName>
    </submittedName>
</protein>
<gene>
    <name evidence="3" type="ORF">DM02DRAFT_102181</name>
</gene>
<feature type="transmembrane region" description="Helical" evidence="2">
    <location>
        <begin position="151"/>
        <end position="172"/>
    </location>
</feature>
<feature type="compositionally biased region" description="Low complexity" evidence="1">
    <location>
        <begin position="301"/>
        <end position="332"/>
    </location>
</feature>
<feature type="compositionally biased region" description="Low complexity" evidence="1">
    <location>
        <begin position="89"/>
        <end position="103"/>
    </location>
</feature>
<keyword evidence="4" id="KW-1185">Reference proteome</keyword>
<keyword evidence="2" id="KW-0472">Membrane</keyword>
<feature type="compositionally biased region" description="Basic and acidic residues" evidence="1">
    <location>
        <begin position="343"/>
        <end position="354"/>
    </location>
</feature>
<feature type="compositionally biased region" description="Low complexity" evidence="1">
    <location>
        <begin position="22"/>
        <end position="33"/>
    </location>
</feature>
<evidence type="ECO:0000313" key="3">
    <source>
        <dbReference type="EMBL" id="PVH96893.1"/>
    </source>
</evidence>
<evidence type="ECO:0000256" key="2">
    <source>
        <dbReference type="SAM" id="Phobius"/>
    </source>
</evidence>
<keyword evidence="2" id="KW-1133">Transmembrane helix</keyword>
<feature type="compositionally biased region" description="Low complexity" evidence="1">
    <location>
        <begin position="112"/>
        <end position="133"/>
    </location>
</feature>
<organism evidence="3 4">
    <name type="scientific">Periconia macrospinosa</name>
    <dbReference type="NCBI Taxonomy" id="97972"/>
    <lineage>
        <taxon>Eukaryota</taxon>
        <taxon>Fungi</taxon>
        <taxon>Dikarya</taxon>
        <taxon>Ascomycota</taxon>
        <taxon>Pezizomycotina</taxon>
        <taxon>Dothideomycetes</taxon>
        <taxon>Pleosporomycetidae</taxon>
        <taxon>Pleosporales</taxon>
        <taxon>Massarineae</taxon>
        <taxon>Periconiaceae</taxon>
        <taxon>Periconia</taxon>
    </lineage>
</organism>
<feature type="region of interest" description="Disordered" evidence="1">
    <location>
        <begin position="1"/>
        <end position="145"/>
    </location>
</feature>
<dbReference type="EMBL" id="KZ805451">
    <property type="protein sequence ID" value="PVH96893.1"/>
    <property type="molecule type" value="Genomic_DNA"/>
</dbReference>
<proteinExistence type="predicted"/>
<dbReference type="STRING" id="97972.A0A2V1DH08"/>
<accession>A0A2V1DH08</accession>
<dbReference type="AlphaFoldDB" id="A0A2V1DH08"/>